<dbReference type="InterPro" id="IPR036782">
    <property type="entry name" value="NE0471-like_N"/>
</dbReference>
<gene>
    <name evidence="1" type="ORF">S01H4_17106</name>
</gene>
<name>X0ZFM6_9ZZZZ</name>
<sequence length="88" mass="10266">MFLEVINAKYLNGYKVLLDFNDGVSKTVDLKNELNGKIFEPLRDKNYFKTFSIKFNTIEWDNGADFAPEYLYQIGIKTKKITKPQHAI</sequence>
<organism evidence="1">
    <name type="scientific">marine sediment metagenome</name>
    <dbReference type="NCBI Taxonomy" id="412755"/>
    <lineage>
        <taxon>unclassified sequences</taxon>
        <taxon>metagenomes</taxon>
        <taxon>ecological metagenomes</taxon>
    </lineage>
</organism>
<dbReference type="Gene3D" id="3.30.2020.10">
    <property type="entry name" value="NE0471-like N-terminal domain"/>
    <property type="match status" value="1"/>
</dbReference>
<evidence type="ECO:0000313" key="1">
    <source>
        <dbReference type="EMBL" id="GAG59138.1"/>
    </source>
</evidence>
<dbReference type="Pfam" id="PF10387">
    <property type="entry name" value="DUF2442"/>
    <property type="match status" value="1"/>
</dbReference>
<comment type="caution">
    <text evidence="1">The sequence shown here is derived from an EMBL/GenBank/DDBJ whole genome shotgun (WGS) entry which is preliminary data.</text>
</comment>
<accession>X0ZFM6</accession>
<dbReference type="AlphaFoldDB" id="X0ZFM6"/>
<reference evidence="1" key="1">
    <citation type="journal article" date="2014" name="Front. Microbiol.">
        <title>High frequency of phylogenetically diverse reductive dehalogenase-homologous genes in deep subseafloor sedimentary metagenomes.</title>
        <authorList>
            <person name="Kawai M."/>
            <person name="Futagami T."/>
            <person name="Toyoda A."/>
            <person name="Takaki Y."/>
            <person name="Nishi S."/>
            <person name="Hori S."/>
            <person name="Arai W."/>
            <person name="Tsubouchi T."/>
            <person name="Morono Y."/>
            <person name="Uchiyama I."/>
            <person name="Ito T."/>
            <person name="Fujiyama A."/>
            <person name="Inagaki F."/>
            <person name="Takami H."/>
        </authorList>
    </citation>
    <scope>NUCLEOTIDE SEQUENCE</scope>
    <source>
        <strain evidence="1">Expedition CK06-06</strain>
    </source>
</reference>
<dbReference type="SUPFAM" id="SSF143880">
    <property type="entry name" value="NE0471 N-terminal domain-like"/>
    <property type="match status" value="1"/>
</dbReference>
<protein>
    <recommendedName>
        <fullName evidence="2">DUF2442 domain-containing protein</fullName>
    </recommendedName>
</protein>
<proteinExistence type="predicted"/>
<dbReference type="EMBL" id="BART01007520">
    <property type="protein sequence ID" value="GAG59138.1"/>
    <property type="molecule type" value="Genomic_DNA"/>
</dbReference>
<evidence type="ECO:0008006" key="2">
    <source>
        <dbReference type="Google" id="ProtNLM"/>
    </source>
</evidence>
<dbReference type="InterPro" id="IPR018841">
    <property type="entry name" value="DUF2442"/>
</dbReference>